<keyword evidence="3" id="KW-0732">Signal</keyword>
<feature type="chain" id="PRO_5018238810" evidence="3">
    <location>
        <begin position="20"/>
        <end position="183"/>
    </location>
</feature>
<evidence type="ECO:0000256" key="3">
    <source>
        <dbReference type="SAM" id="SignalP"/>
    </source>
</evidence>
<reference evidence="4 5" key="1">
    <citation type="submission" date="2018-11" db="EMBL/GenBank/DDBJ databases">
        <authorList>
            <consortium name="Pathogen Informatics"/>
        </authorList>
    </citation>
    <scope>NUCLEOTIDE SEQUENCE [LARGE SCALE GENOMIC DNA]</scope>
</reference>
<feature type="region of interest" description="Disordered" evidence="1">
    <location>
        <begin position="125"/>
        <end position="153"/>
    </location>
</feature>
<protein>
    <submittedName>
        <fullName evidence="4">Uncharacterized protein</fullName>
    </submittedName>
</protein>
<organism evidence="4 5">
    <name type="scientific">Dibothriocephalus latus</name>
    <name type="common">Fish tapeworm</name>
    <name type="synonym">Diphyllobothrium latum</name>
    <dbReference type="NCBI Taxonomy" id="60516"/>
    <lineage>
        <taxon>Eukaryota</taxon>
        <taxon>Metazoa</taxon>
        <taxon>Spiralia</taxon>
        <taxon>Lophotrochozoa</taxon>
        <taxon>Platyhelminthes</taxon>
        <taxon>Cestoda</taxon>
        <taxon>Eucestoda</taxon>
        <taxon>Diphyllobothriidea</taxon>
        <taxon>Diphyllobothriidae</taxon>
        <taxon>Dibothriocephalus</taxon>
    </lineage>
</organism>
<keyword evidence="2" id="KW-0812">Transmembrane</keyword>
<evidence type="ECO:0000256" key="2">
    <source>
        <dbReference type="SAM" id="Phobius"/>
    </source>
</evidence>
<evidence type="ECO:0000313" key="4">
    <source>
        <dbReference type="EMBL" id="VDN40032.1"/>
    </source>
</evidence>
<name>A0A3P7R8F4_DIBLA</name>
<feature type="signal peptide" evidence="3">
    <location>
        <begin position="1"/>
        <end position="19"/>
    </location>
</feature>
<accession>A0A3P7R8F4</accession>
<keyword evidence="2" id="KW-0472">Membrane</keyword>
<keyword evidence="2" id="KW-1133">Transmembrane helix</keyword>
<feature type="transmembrane region" description="Helical" evidence="2">
    <location>
        <begin position="164"/>
        <end position="182"/>
    </location>
</feature>
<dbReference type="Proteomes" id="UP000281553">
    <property type="component" value="Unassembled WGS sequence"/>
</dbReference>
<dbReference type="EMBL" id="UYRU01097474">
    <property type="protein sequence ID" value="VDN40032.1"/>
    <property type="molecule type" value="Genomic_DNA"/>
</dbReference>
<evidence type="ECO:0000313" key="5">
    <source>
        <dbReference type="Proteomes" id="UP000281553"/>
    </source>
</evidence>
<keyword evidence="5" id="KW-1185">Reference proteome</keyword>
<dbReference type="AlphaFoldDB" id="A0A3P7R8F4"/>
<sequence length="183" mass="19498">MPAFTCCTVILLGVQSELATELAIVCDSETAAADDGTAPSGSPPVLCSTVRFGAEAAKSPLAATDLVPIASTLSYQKSMQESRVVLEPFEATQESQVEQLDAIVIAETAGFSQACALYKFPSVGHPQTTQEPDSPAESNTEVHKELDTTTGTGSRLVEPAEKCMYWAIVFLSYFGIFHVLLFI</sequence>
<feature type="compositionally biased region" description="Polar residues" evidence="1">
    <location>
        <begin position="125"/>
        <end position="139"/>
    </location>
</feature>
<proteinExistence type="predicted"/>
<gene>
    <name evidence="4" type="ORF">DILT_LOCUS18115</name>
</gene>
<evidence type="ECO:0000256" key="1">
    <source>
        <dbReference type="SAM" id="MobiDB-lite"/>
    </source>
</evidence>